<sequence length="82" mass="8148">MDVLDLAAGMLGTMAYASAALQKEVAAAGGVEKLGQLLGGQHPAVLRLQQQQQHGGGGVGGSSAAAQAAMQQLEASFGQCHC</sequence>
<protein>
    <submittedName>
        <fullName evidence="1">Uncharacterized protein</fullName>
    </submittedName>
</protein>
<name>A0A383WA71_TETOB</name>
<proteinExistence type="predicted"/>
<dbReference type="Proteomes" id="UP000256970">
    <property type="component" value="Unassembled WGS sequence"/>
</dbReference>
<evidence type="ECO:0000313" key="1">
    <source>
        <dbReference type="EMBL" id="SZX74092.1"/>
    </source>
</evidence>
<accession>A0A383WA71</accession>
<dbReference type="AlphaFoldDB" id="A0A383WA71"/>
<gene>
    <name evidence="1" type="ORF">BQ4739_LOCUS14343</name>
</gene>
<organism evidence="1 2">
    <name type="scientific">Tetradesmus obliquus</name>
    <name type="common">Green alga</name>
    <name type="synonym">Acutodesmus obliquus</name>
    <dbReference type="NCBI Taxonomy" id="3088"/>
    <lineage>
        <taxon>Eukaryota</taxon>
        <taxon>Viridiplantae</taxon>
        <taxon>Chlorophyta</taxon>
        <taxon>core chlorophytes</taxon>
        <taxon>Chlorophyceae</taxon>
        <taxon>CS clade</taxon>
        <taxon>Sphaeropleales</taxon>
        <taxon>Scenedesmaceae</taxon>
        <taxon>Tetradesmus</taxon>
    </lineage>
</organism>
<evidence type="ECO:0000313" key="2">
    <source>
        <dbReference type="Proteomes" id="UP000256970"/>
    </source>
</evidence>
<keyword evidence="2" id="KW-1185">Reference proteome</keyword>
<dbReference type="EMBL" id="FNXT01001205">
    <property type="protein sequence ID" value="SZX74092.1"/>
    <property type="molecule type" value="Genomic_DNA"/>
</dbReference>
<reference evidence="1 2" key="1">
    <citation type="submission" date="2016-10" db="EMBL/GenBank/DDBJ databases">
        <authorList>
            <person name="Cai Z."/>
        </authorList>
    </citation>
    <scope>NUCLEOTIDE SEQUENCE [LARGE SCALE GENOMIC DNA]</scope>
</reference>